<organism evidence="2 3">
    <name type="scientific">Catellatospora aurea</name>
    <dbReference type="NCBI Taxonomy" id="1337874"/>
    <lineage>
        <taxon>Bacteria</taxon>
        <taxon>Bacillati</taxon>
        <taxon>Actinomycetota</taxon>
        <taxon>Actinomycetes</taxon>
        <taxon>Micromonosporales</taxon>
        <taxon>Micromonosporaceae</taxon>
        <taxon>Catellatospora</taxon>
    </lineage>
</organism>
<keyword evidence="3" id="KW-1185">Reference proteome</keyword>
<protein>
    <submittedName>
        <fullName evidence="2">Uncharacterized protein</fullName>
    </submittedName>
</protein>
<sequence length="64" mass="6918">MRWVWLVLGVLLVLSGIVWTLQGLDLLGQSGGMNGQKIWAVIGPITAVVGLLLVRLGLRRPADQ</sequence>
<dbReference type="RefSeq" id="WP_376805191.1">
    <property type="nucleotide sequence ID" value="NZ_JBHTAC010000003.1"/>
</dbReference>
<evidence type="ECO:0000313" key="3">
    <source>
        <dbReference type="Proteomes" id="UP001596392"/>
    </source>
</evidence>
<comment type="caution">
    <text evidence="2">The sequence shown here is derived from an EMBL/GenBank/DDBJ whole genome shotgun (WGS) entry which is preliminary data.</text>
</comment>
<keyword evidence="1" id="KW-0812">Transmembrane</keyword>
<name>A0ABW2GTL8_9ACTN</name>
<dbReference type="Proteomes" id="UP001596392">
    <property type="component" value="Unassembled WGS sequence"/>
</dbReference>
<dbReference type="EMBL" id="JBHTAC010000003">
    <property type="protein sequence ID" value="MFC7241746.1"/>
    <property type="molecule type" value="Genomic_DNA"/>
</dbReference>
<proteinExistence type="predicted"/>
<accession>A0ABW2GTL8</accession>
<evidence type="ECO:0000256" key="1">
    <source>
        <dbReference type="SAM" id="Phobius"/>
    </source>
</evidence>
<gene>
    <name evidence="2" type="ORF">ACFQO7_04545</name>
</gene>
<keyword evidence="1" id="KW-0472">Membrane</keyword>
<evidence type="ECO:0000313" key="2">
    <source>
        <dbReference type="EMBL" id="MFC7241746.1"/>
    </source>
</evidence>
<reference evidence="3" key="1">
    <citation type="journal article" date="2019" name="Int. J. Syst. Evol. Microbiol.">
        <title>The Global Catalogue of Microorganisms (GCM) 10K type strain sequencing project: providing services to taxonomists for standard genome sequencing and annotation.</title>
        <authorList>
            <consortium name="The Broad Institute Genomics Platform"/>
            <consortium name="The Broad Institute Genome Sequencing Center for Infectious Disease"/>
            <person name="Wu L."/>
            <person name="Ma J."/>
        </authorList>
    </citation>
    <scope>NUCLEOTIDE SEQUENCE [LARGE SCALE GENOMIC DNA]</scope>
    <source>
        <strain evidence="3">CGMCC 1.9106</strain>
    </source>
</reference>
<feature type="transmembrane region" description="Helical" evidence="1">
    <location>
        <begin position="39"/>
        <end position="58"/>
    </location>
</feature>
<keyword evidence="1" id="KW-1133">Transmembrane helix</keyword>